<dbReference type="EMBL" id="UINC01210538">
    <property type="protein sequence ID" value="SVE34044.1"/>
    <property type="molecule type" value="Genomic_DNA"/>
</dbReference>
<dbReference type="SUPFAM" id="SSF53067">
    <property type="entry name" value="Actin-like ATPase domain"/>
    <property type="match status" value="1"/>
</dbReference>
<feature type="non-terminal residue" evidence="2">
    <location>
        <position position="92"/>
    </location>
</feature>
<protein>
    <recommendedName>
        <fullName evidence="1">Gcp-like domain-containing protein</fullName>
    </recommendedName>
</protein>
<accession>A0A383CPJ7</accession>
<dbReference type="NCBIfam" id="TIGR03725">
    <property type="entry name" value="T6A_YeaZ"/>
    <property type="match status" value="1"/>
</dbReference>
<evidence type="ECO:0000313" key="2">
    <source>
        <dbReference type="EMBL" id="SVE34044.1"/>
    </source>
</evidence>
<dbReference type="Gene3D" id="3.30.420.40">
    <property type="match status" value="1"/>
</dbReference>
<dbReference type="PANTHER" id="PTHR11735:SF11">
    <property type="entry name" value="TRNA THREONYLCARBAMOYLADENOSINE BIOSYNTHESIS PROTEIN TSAB"/>
    <property type="match status" value="1"/>
</dbReference>
<name>A0A383CPJ7_9ZZZZ</name>
<dbReference type="InterPro" id="IPR000905">
    <property type="entry name" value="Gcp-like_dom"/>
</dbReference>
<dbReference type="PANTHER" id="PTHR11735">
    <property type="entry name" value="TRNA N6-ADENOSINE THREONYLCARBAMOYLTRANSFERASE"/>
    <property type="match status" value="1"/>
</dbReference>
<feature type="domain" description="Gcp-like" evidence="1">
    <location>
        <begin position="29"/>
        <end position="91"/>
    </location>
</feature>
<sequence length="92" mass="9786">MPNILAIETSSDACSVALSFENEISSFHEIAPQKHTEKLFGFIQELMKERRLKFSQLDAVAVGHGPGSFTGIRLACSAAQGIAYSAGISAVS</sequence>
<gene>
    <name evidence="2" type="ORF">METZ01_LOCUS486898</name>
</gene>
<dbReference type="AlphaFoldDB" id="A0A383CPJ7"/>
<dbReference type="GO" id="GO:0005829">
    <property type="term" value="C:cytosol"/>
    <property type="evidence" value="ECO:0007669"/>
    <property type="project" value="TreeGrafter"/>
</dbReference>
<dbReference type="InterPro" id="IPR022496">
    <property type="entry name" value="T6A_TsaB"/>
</dbReference>
<dbReference type="GO" id="GO:0002949">
    <property type="term" value="P:tRNA threonylcarbamoyladenosine modification"/>
    <property type="evidence" value="ECO:0007669"/>
    <property type="project" value="InterPro"/>
</dbReference>
<organism evidence="2">
    <name type="scientific">marine metagenome</name>
    <dbReference type="NCBI Taxonomy" id="408172"/>
    <lineage>
        <taxon>unclassified sequences</taxon>
        <taxon>metagenomes</taxon>
        <taxon>ecological metagenomes</taxon>
    </lineage>
</organism>
<reference evidence="2" key="1">
    <citation type="submission" date="2018-05" db="EMBL/GenBank/DDBJ databases">
        <authorList>
            <person name="Lanie J.A."/>
            <person name="Ng W.-L."/>
            <person name="Kazmierczak K.M."/>
            <person name="Andrzejewski T.M."/>
            <person name="Davidsen T.M."/>
            <person name="Wayne K.J."/>
            <person name="Tettelin H."/>
            <person name="Glass J.I."/>
            <person name="Rusch D."/>
            <person name="Podicherti R."/>
            <person name="Tsui H.-C.T."/>
            <person name="Winkler M.E."/>
        </authorList>
    </citation>
    <scope>NUCLEOTIDE SEQUENCE</scope>
</reference>
<proteinExistence type="predicted"/>
<dbReference type="InterPro" id="IPR043129">
    <property type="entry name" value="ATPase_NBD"/>
</dbReference>
<dbReference type="Pfam" id="PF00814">
    <property type="entry name" value="TsaD"/>
    <property type="match status" value="1"/>
</dbReference>
<evidence type="ECO:0000259" key="1">
    <source>
        <dbReference type="Pfam" id="PF00814"/>
    </source>
</evidence>